<dbReference type="Pfam" id="PF01037">
    <property type="entry name" value="AsnC_trans_reg"/>
    <property type="match status" value="1"/>
</dbReference>
<evidence type="ECO:0000256" key="1">
    <source>
        <dbReference type="ARBA" id="ARBA00023015"/>
    </source>
</evidence>
<dbReference type="Gene3D" id="1.10.10.10">
    <property type="entry name" value="Winged helix-like DNA-binding domain superfamily/Winged helix DNA-binding domain"/>
    <property type="match status" value="1"/>
</dbReference>
<proteinExistence type="predicted"/>
<dbReference type="InterPro" id="IPR036388">
    <property type="entry name" value="WH-like_DNA-bd_sf"/>
</dbReference>
<dbReference type="Proteomes" id="UP000501600">
    <property type="component" value="Chromosome"/>
</dbReference>
<dbReference type="InterPro" id="IPR019887">
    <property type="entry name" value="Tscrpt_reg_AsnC/Lrp_C"/>
</dbReference>
<accession>A0A6H2DPQ4</accession>
<dbReference type="AlphaFoldDB" id="A0A6H2DPQ4"/>
<name>A0A6H2DPQ4_9SPHN</name>
<dbReference type="SMART" id="SM00344">
    <property type="entry name" value="HTH_ASNC"/>
    <property type="match status" value="1"/>
</dbReference>
<dbReference type="Pfam" id="PF13412">
    <property type="entry name" value="HTH_24"/>
    <property type="match status" value="1"/>
</dbReference>
<protein>
    <submittedName>
        <fullName evidence="5">Lrp/AsnC family transcriptional regulator</fullName>
    </submittedName>
</protein>
<dbReference type="PRINTS" id="PR00033">
    <property type="entry name" value="HTHASNC"/>
</dbReference>
<keyword evidence="6" id="KW-1185">Reference proteome</keyword>
<evidence type="ECO:0000259" key="4">
    <source>
        <dbReference type="PROSITE" id="PS50956"/>
    </source>
</evidence>
<dbReference type="GO" id="GO:0043565">
    <property type="term" value="F:sequence-specific DNA binding"/>
    <property type="evidence" value="ECO:0007669"/>
    <property type="project" value="InterPro"/>
</dbReference>
<keyword evidence="2" id="KW-0238">DNA-binding</keyword>
<sequence length="163" mass="18302">MCDNILSMANETKNIDENDRNILKQLQRDSSLSLENLAAKLSLSTNACWRRIKRMEADGIIARRVAIVDPEAVGLGMTVFVAVRTGDHSDAWLKKFADAASSIEEVVEFYRMAGEVDYLLKLLVRDVADYDRVYKKLIKAVPLSDVSASFAMERIKYETAVPV</sequence>
<dbReference type="PANTHER" id="PTHR30154:SF17">
    <property type="entry name" value="DNA-BINDING TRANSCRIPTIONAL ACTIVATOR DECR"/>
    <property type="match status" value="1"/>
</dbReference>
<evidence type="ECO:0000256" key="3">
    <source>
        <dbReference type="ARBA" id="ARBA00023163"/>
    </source>
</evidence>
<feature type="domain" description="HTH asnC-type" evidence="4">
    <location>
        <begin position="15"/>
        <end position="76"/>
    </location>
</feature>
<dbReference type="PANTHER" id="PTHR30154">
    <property type="entry name" value="LEUCINE-RESPONSIVE REGULATORY PROTEIN"/>
    <property type="match status" value="1"/>
</dbReference>
<dbReference type="EMBL" id="CP051217">
    <property type="protein sequence ID" value="QJB69963.1"/>
    <property type="molecule type" value="Genomic_DNA"/>
</dbReference>
<dbReference type="InterPro" id="IPR036390">
    <property type="entry name" value="WH_DNA-bd_sf"/>
</dbReference>
<evidence type="ECO:0000256" key="2">
    <source>
        <dbReference type="ARBA" id="ARBA00023125"/>
    </source>
</evidence>
<dbReference type="InterPro" id="IPR000485">
    <property type="entry name" value="AsnC-type_HTH_dom"/>
</dbReference>
<evidence type="ECO:0000313" key="6">
    <source>
        <dbReference type="Proteomes" id="UP000501600"/>
    </source>
</evidence>
<dbReference type="KEGG" id="phao:HF685_12245"/>
<dbReference type="InterPro" id="IPR019888">
    <property type="entry name" value="Tscrpt_reg_AsnC-like"/>
</dbReference>
<organism evidence="5 6">
    <name type="scientific">Parasphingorhabdus halotolerans</name>
    <dbReference type="NCBI Taxonomy" id="2725558"/>
    <lineage>
        <taxon>Bacteria</taxon>
        <taxon>Pseudomonadati</taxon>
        <taxon>Pseudomonadota</taxon>
        <taxon>Alphaproteobacteria</taxon>
        <taxon>Sphingomonadales</taxon>
        <taxon>Sphingomonadaceae</taxon>
        <taxon>Parasphingorhabdus</taxon>
    </lineage>
</organism>
<dbReference type="InterPro" id="IPR011008">
    <property type="entry name" value="Dimeric_a/b-barrel"/>
</dbReference>
<reference evidence="5 6" key="1">
    <citation type="submission" date="2020-04" db="EMBL/GenBank/DDBJ databases">
        <title>Genome sequence for Sphingorhabdus sp. strain M1.</title>
        <authorList>
            <person name="Park S.-J."/>
        </authorList>
    </citation>
    <scope>NUCLEOTIDE SEQUENCE [LARGE SCALE GENOMIC DNA]</scope>
    <source>
        <strain evidence="5 6">JK6</strain>
    </source>
</reference>
<evidence type="ECO:0000313" key="5">
    <source>
        <dbReference type="EMBL" id="QJB69963.1"/>
    </source>
</evidence>
<dbReference type="SUPFAM" id="SSF54909">
    <property type="entry name" value="Dimeric alpha+beta barrel"/>
    <property type="match status" value="1"/>
</dbReference>
<dbReference type="Gene3D" id="3.30.70.920">
    <property type="match status" value="1"/>
</dbReference>
<gene>
    <name evidence="5" type="ORF">HF685_12245</name>
</gene>
<keyword evidence="1" id="KW-0805">Transcription regulation</keyword>
<dbReference type="GO" id="GO:0043200">
    <property type="term" value="P:response to amino acid"/>
    <property type="evidence" value="ECO:0007669"/>
    <property type="project" value="TreeGrafter"/>
</dbReference>
<keyword evidence="3" id="KW-0804">Transcription</keyword>
<dbReference type="GO" id="GO:0005829">
    <property type="term" value="C:cytosol"/>
    <property type="evidence" value="ECO:0007669"/>
    <property type="project" value="TreeGrafter"/>
</dbReference>
<dbReference type="SUPFAM" id="SSF46785">
    <property type="entry name" value="Winged helix' DNA-binding domain"/>
    <property type="match status" value="1"/>
</dbReference>
<dbReference type="PROSITE" id="PS50956">
    <property type="entry name" value="HTH_ASNC_2"/>
    <property type="match status" value="1"/>
</dbReference>